<evidence type="ECO:0000313" key="2">
    <source>
        <dbReference type="EMBL" id="MEW9572117.1"/>
    </source>
</evidence>
<dbReference type="RefSeq" id="WP_367854176.1">
    <property type="nucleotide sequence ID" value="NZ_JBFOHK010000002.1"/>
</dbReference>
<reference evidence="2 3" key="1">
    <citation type="submission" date="2024-06" db="EMBL/GenBank/DDBJ databases">
        <authorList>
            <person name="Woo H."/>
        </authorList>
    </citation>
    <scope>NUCLEOTIDE SEQUENCE [LARGE SCALE GENOMIC DNA]</scope>
    <source>
        <strain evidence="2 3">Si-c</strain>
    </source>
</reference>
<evidence type="ECO:0000313" key="3">
    <source>
        <dbReference type="Proteomes" id="UP001556220"/>
    </source>
</evidence>
<protein>
    <recommendedName>
        <fullName evidence="4">SRPBCC family protein</fullName>
    </recommendedName>
</protein>
<dbReference type="Proteomes" id="UP001556220">
    <property type="component" value="Unassembled WGS sequence"/>
</dbReference>
<evidence type="ECO:0008006" key="4">
    <source>
        <dbReference type="Google" id="ProtNLM"/>
    </source>
</evidence>
<proteinExistence type="predicted"/>
<dbReference type="EMBL" id="JBFOHK010000002">
    <property type="protein sequence ID" value="MEW9572117.1"/>
    <property type="molecule type" value="Genomic_DNA"/>
</dbReference>
<sequence length="194" mass="20855">MRRVLMMLALCVGAAGVQAAAAGGSDDVLAHGVRDGAAPAWAIAVASPPGWTRDCCTYAKAIGVDAVLYQGEWTGKPERVMVLNVWPRKLSTLADELAADRKQYLRRDPQGKATDIRIHNPHMPCQGVVYEGSDHVDDVVVFCDPGTASGIRLSWSMSFADGDPGKRPLLDAFMRVATDSGYQRYVALSAPKKP</sequence>
<gene>
    <name evidence="2" type="ORF">ABQJ54_10150</name>
</gene>
<name>A0ABV3QFP6_9GAMM</name>
<organism evidence="2 3">
    <name type="scientific">Rhodanobacter lycopersici</name>
    <dbReference type="NCBI Taxonomy" id="3162487"/>
    <lineage>
        <taxon>Bacteria</taxon>
        <taxon>Pseudomonadati</taxon>
        <taxon>Pseudomonadota</taxon>
        <taxon>Gammaproteobacteria</taxon>
        <taxon>Lysobacterales</taxon>
        <taxon>Rhodanobacteraceae</taxon>
        <taxon>Rhodanobacter</taxon>
    </lineage>
</organism>
<feature type="chain" id="PRO_5047537335" description="SRPBCC family protein" evidence="1">
    <location>
        <begin position="20"/>
        <end position="194"/>
    </location>
</feature>
<accession>A0ABV3QFP6</accession>
<evidence type="ECO:0000256" key="1">
    <source>
        <dbReference type="SAM" id="SignalP"/>
    </source>
</evidence>
<comment type="caution">
    <text evidence="2">The sequence shown here is derived from an EMBL/GenBank/DDBJ whole genome shotgun (WGS) entry which is preliminary data.</text>
</comment>
<feature type="signal peptide" evidence="1">
    <location>
        <begin position="1"/>
        <end position="19"/>
    </location>
</feature>
<keyword evidence="3" id="KW-1185">Reference proteome</keyword>
<keyword evidence="1" id="KW-0732">Signal</keyword>